<sequence>LLPRMTDEPLPSSRVWCGHGALLFATLTFSGWNVMAKAFDAEWPTVVLLSTVRDCTSFALLVVSSWWLAKVPSVSEFSLGQALSSAPAAAPERLGGFEDAFLVAVVGFAGPVLAPLATLLCVEWSGSDMAGIINATSPAMAGLMAVWFGMERCSRRLGAGLLAGVASGFVAAASNPSSGQQLGPSSSAGIVAGLVMAFSQALFFVAMKPLLRAPSSAESRQCCGKPWPQRRQRPLRGMQVVTMAYGLASVSWLCVACGSWAEGARIEASWGLEQSLLSIYAGTVCGALNWCLLAWAAEVLPVSVCALYGALQPPCTAILAYFLRGEALTLPGLLSMALAVASLVVLSVGDKGSEAAVAEVPQAA</sequence>
<dbReference type="GO" id="GO:0016020">
    <property type="term" value="C:membrane"/>
    <property type="evidence" value="ECO:0007669"/>
    <property type="project" value="InterPro"/>
</dbReference>
<name>A0A813G245_POLGL</name>
<dbReference type="InterPro" id="IPR037185">
    <property type="entry name" value="EmrE-like"/>
</dbReference>
<feature type="transmembrane region" description="Helical" evidence="1">
    <location>
        <begin position="304"/>
        <end position="323"/>
    </location>
</feature>
<evidence type="ECO:0000259" key="2">
    <source>
        <dbReference type="Pfam" id="PF00892"/>
    </source>
</evidence>
<feature type="transmembrane region" description="Helical" evidence="1">
    <location>
        <begin position="277"/>
        <end position="297"/>
    </location>
</feature>
<feature type="transmembrane region" description="Helical" evidence="1">
    <location>
        <begin position="186"/>
        <end position="206"/>
    </location>
</feature>
<feature type="transmembrane region" description="Helical" evidence="1">
    <location>
        <begin position="15"/>
        <end position="35"/>
    </location>
</feature>
<dbReference type="AlphaFoldDB" id="A0A813G245"/>
<keyword evidence="4" id="KW-1185">Reference proteome</keyword>
<evidence type="ECO:0000256" key="1">
    <source>
        <dbReference type="SAM" id="Phobius"/>
    </source>
</evidence>
<feature type="transmembrane region" description="Helical" evidence="1">
    <location>
        <begin position="157"/>
        <end position="174"/>
    </location>
</feature>
<keyword evidence="1" id="KW-0472">Membrane</keyword>
<dbReference type="Gene3D" id="1.10.3730.20">
    <property type="match status" value="1"/>
</dbReference>
<proteinExistence type="predicted"/>
<dbReference type="SUPFAM" id="SSF103481">
    <property type="entry name" value="Multidrug resistance efflux transporter EmrE"/>
    <property type="match status" value="1"/>
</dbReference>
<dbReference type="PANTHER" id="PTHR22911:SF137">
    <property type="entry name" value="SOLUTE CARRIER FAMILY 35 MEMBER G2-RELATED"/>
    <property type="match status" value="1"/>
</dbReference>
<keyword evidence="1" id="KW-1133">Transmembrane helix</keyword>
<dbReference type="Proteomes" id="UP000654075">
    <property type="component" value="Unassembled WGS sequence"/>
</dbReference>
<feature type="transmembrane region" description="Helical" evidence="1">
    <location>
        <begin position="240"/>
        <end position="261"/>
    </location>
</feature>
<feature type="transmembrane region" description="Helical" evidence="1">
    <location>
        <begin position="100"/>
        <end position="120"/>
    </location>
</feature>
<evidence type="ECO:0000313" key="3">
    <source>
        <dbReference type="EMBL" id="CAE8619128.1"/>
    </source>
</evidence>
<comment type="caution">
    <text evidence="3">The sequence shown here is derived from an EMBL/GenBank/DDBJ whole genome shotgun (WGS) entry which is preliminary data.</text>
</comment>
<protein>
    <recommendedName>
        <fullName evidence="2">EamA domain-containing protein</fullName>
    </recommendedName>
</protein>
<feature type="non-terminal residue" evidence="3">
    <location>
        <position position="1"/>
    </location>
</feature>
<dbReference type="Pfam" id="PF00892">
    <property type="entry name" value="EamA"/>
    <property type="match status" value="1"/>
</dbReference>
<accession>A0A813G245</accession>
<dbReference type="OMA" id="WARYNEV"/>
<keyword evidence="1" id="KW-0812">Transmembrane</keyword>
<dbReference type="InterPro" id="IPR000620">
    <property type="entry name" value="EamA_dom"/>
</dbReference>
<gene>
    <name evidence="3" type="ORF">PGLA1383_LOCUS36723</name>
</gene>
<dbReference type="PANTHER" id="PTHR22911">
    <property type="entry name" value="ACYL-MALONYL CONDENSING ENZYME-RELATED"/>
    <property type="match status" value="1"/>
</dbReference>
<reference evidence="3" key="1">
    <citation type="submission" date="2021-02" db="EMBL/GenBank/DDBJ databases">
        <authorList>
            <person name="Dougan E. K."/>
            <person name="Rhodes N."/>
            <person name="Thang M."/>
            <person name="Chan C."/>
        </authorList>
    </citation>
    <scope>NUCLEOTIDE SEQUENCE</scope>
</reference>
<evidence type="ECO:0000313" key="4">
    <source>
        <dbReference type="Proteomes" id="UP000654075"/>
    </source>
</evidence>
<feature type="transmembrane region" description="Helical" evidence="1">
    <location>
        <begin position="329"/>
        <end position="348"/>
    </location>
</feature>
<dbReference type="EMBL" id="CAJNNV010026844">
    <property type="protein sequence ID" value="CAE8619128.1"/>
    <property type="molecule type" value="Genomic_DNA"/>
</dbReference>
<feature type="domain" description="EamA" evidence="2">
    <location>
        <begin position="240"/>
        <end position="347"/>
    </location>
</feature>
<feature type="transmembrane region" description="Helical" evidence="1">
    <location>
        <begin position="132"/>
        <end position="150"/>
    </location>
</feature>
<organism evidence="3 4">
    <name type="scientific">Polarella glacialis</name>
    <name type="common">Dinoflagellate</name>
    <dbReference type="NCBI Taxonomy" id="89957"/>
    <lineage>
        <taxon>Eukaryota</taxon>
        <taxon>Sar</taxon>
        <taxon>Alveolata</taxon>
        <taxon>Dinophyceae</taxon>
        <taxon>Suessiales</taxon>
        <taxon>Suessiaceae</taxon>
        <taxon>Polarella</taxon>
    </lineage>
</organism>